<dbReference type="EMBL" id="AFUP01000001">
    <property type="protein sequence ID" value="EGV10460.1"/>
    <property type="molecule type" value="Genomic_DNA"/>
</dbReference>
<evidence type="ECO:0000313" key="3">
    <source>
        <dbReference type="Proteomes" id="UP000003287"/>
    </source>
</evidence>
<evidence type="ECO:0000259" key="1">
    <source>
        <dbReference type="Pfam" id="PF13276"/>
    </source>
</evidence>
<name>F9P5H8_STRCV</name>
<feature type="domain" description="HTH-like" evidence="1">
    <location>
        <begin position="2"/>
        <end position="43"/>
    </location>
</feature>
<protein>
    <recommendedName>
        <fullName evidence="1">HTH-like domain-containing protein</fullName>
    </recommendedName>
</protein>
<proteinExistence type="predicted"/>
<dbReference type="AlphaFoldDB" id="F9P5H8"/>
<dbReference type="Pfam" id="PF13276">
    <property type="entry name" value="HTH_21"/>
    <property type="match status" value="1"/>
</dbReference>
<gene>
    <name evidence="2" type="ORF">HMPREF1042_0732</name>
</gene>
<sequence length="48" mass="5862">MENKARFGARKIKQVLKAERFQLSRRRIRRIMKRLNLVCVSQKMTFKP</sequence>
<evidence type="ECO:0000313" key="2">
    <source>
        <dbReference type="EMBL" id="EGV10460.1"/>
    </source>
</evidence>
<organism evidence="2 3">
    <name type="scientific">Streptococcus constellatus subsp. pharyngis SK1060 = CCUG 46377</name>
    <dbReference type="NCBI Taxonomy" id="1035184"/>
    <lineage>
        <taxon>Bacteria</taxon>
        <taxon>Bacillati</taxon>
        <taxon>Bacillota</taxon>
        <taxon>Bacilli</taxon>
        <taxon>Lactobacillales</taxon>
        <taxon>Streptococcaceae</taxon>
        <taxon>Streptococcus</taxon>
        <taxon>Streptococcus anginosus group</taxon>
    </lineage>
</organism>
<dbReference type="Proteomes" id="UP000003287">
    <property type="component" value="Unassembled WGS sequence"/>
</dbReference>
<reference evidence="2 3" key="1">
    <citation type="submission" date="2011-06" db="EMBL/GenBank/DDBJ databases">
        <authorList>
            <person name="Harkins D.M."/>
            <person name="Madupu R."/>
            <person name="Durkin A.S."/>
            <person name="Torralba M."/>
            <person name="Methe B."/>
            <person name="Sutton G.G."/>
            <person name="Nelson K.E."/>
        </authorList>
    </citation>
    <scope>NUCLEOTIDE SEQUENCE [LARGE SCALE GENOMIC DNA]</scope>
    <source>
        <strain evidence="2 3">SK1060</strain>
    </source>
</reference>
<dbReference type="InterPro" id="IPR025948">
    <property type="entry name" value="HTH-like_dom"/>
</dbReference>
<accession>F9P5H8</accession>